<keyword evidence="4" id="KW-0378">Hydrolase</keyword>
<keyword evidence="6" id="KW-0229">DNA integration</keyword>
<dbReference type="Pfam" id="PF24626">
    <property type="entry name" value="SH3_Tf2-1"/>
    <property type="match status" value="1"/>
</dbReference>
<evidence type="ECO:0000256" key="5">
    <source>
        <dbReference type="ARBA" id="ARBA00022842"/>
    </source>
</evidence>
<accession>A0ABQ5AVA7</accession>
<keyword evidence="1" id="KW-0645">Protease</keyword>
<evidence type="ECO:0000256" key="10">
    <source>
        <dbReference type="ARBA" id="ARBA00023172"/>
    </source>
</evidence>
<reference evidence="12" key="2">
    <citation type="submission" date="2022-01" db="EMBL/GenBank/DDBJ databases">
        <authorList>
            <person name="Yamashiro T."/>
            <person name="Shiraishi A."/>
            <person name="Satake H."/>
            <person name="Nakayama K."/>
        </authorList>
    </citation>
    <scope>NUCLEOTIDE SEQUENCE</scope>
</reference>
<dbReference type="PROSITE" id="PS50994">
    <property type="entry name" value="INTEGRASE"/>
    <property type="match status" value="1"/>
</dbReference>
<dbReference type="InterPro" id="IPR050951">
    <property type="entry name" value="Retrovirus_Pol_polyprotein"/>
</dbReference>
<keyword evidence="8" id="KW-0808">Transferase</keyword>
<dbReference type="InterPro" id="IPR012337">
    <property type="entry name" value="RNaseH-like_sf"/>
</dbReference>
<keyword evidence="7 12" id="KW-0695">RNA-directed DNA polymerase</keyword>
<evidence type="ECO:0000256" key="6">
    <source>
        <dbReference type="ARBA" id="ARBA00022908"/>
    </source>
</evidence>
<keyword evidence="9" id="KW-0238">DNA-binding</keyword>
<evidence type="ECO:0000256" key="8">
    <source>
        <dbReference type="ARBA" id="ARBA00022932"/>
    </source>
</evidence>
<keyword evidence="10" id="KW-0233">DNA recombination</keyword>
<dbReference type="EMBL" id="BQNB010012550">
    <property type="protein sequence ID" value="GJT04981.1"/>
    <property type="molecule type" value="Genomic_DNA"/>
</dbReference>
<protein>
    <submittedName>
        <fullName evidence="12">Reverse transcriptase domain-containing protein</fullName>
    </submittedName>
</protein>
<dbReference type="Gene3D" id="1.10.340.70">
    <property type="match status" value="1"/>
</dbReference>
<organism evidence="12 13">
    <name type="scientific">Tanacetum coccineum</name>
    <dbReference type="NCBI Taxonomy" id="301880"/>
    <lineage>
        <taxon>Eukaryota</taxon>
        <taxon>Viridiplantae</taxon>
        <taxon>Streptophyta</taxon>
        <taxon>Embryophyta</taxon>
        <taxon>Tracheophyta</taxon>
        <taxon>Spermatophyta</taxon>
        <taxon>Magnoliopsida</taxon>
        <taxon>eudicotyledons</taxon>
        <taxon>Gunneridae</taxon>
        <taxon>Pentapetalae</taxon>
        <taxon>asterids</taxon>
        <taxon>campanulids</taxon>
        <taxon>Asterales</taxon>
        <taxon>Asteraceae</taxon>
        <taxon>Asteroideae</taxon>
        <taxon>Anthemideae</taxon>
        <taxon>Anthemidinae</taxon>
        <taxon>Tanacetum</taxon>
    </lineage>
</organism>
<dbReference type="GO" id="GO:0003964">
    <property type="term" value="F:RNA-directed DNA polymerase activity"/>
    <property type="evidence" value="ECO:0007669"/>
    <property type="project" value="UniProtKB-KW"/>
</dbReference>
<dbReference type="Gene3D" id="3.30.420.10">
    <property type="entry name" value="Ribonuclease H-like superfamily/Ribonuclease H"/>
    <property type="match status" value="1"/>
</dbReference>
<keyword evidence="8" id="KW-0239">DNA-directed DNA polymerase</keyword>
<keyword evidence="5" id="KW-0460">Magnesium</keyword>
<evidence type="ECO:0000256" key="4">
    <source>
        <dbReference type="ARBA" id="ARBA00022801"/>
    </source>
</evidence>
<dbReference type="InterPro" id="IPR041588">
    <property type="entry name" value="Integrase_H2C2"/>
</dbReference>
<keyword evidence="2" id="KW-0479">Metal-binding</keyword>
<dbReference type="InterPro" id="IPR001584">
    <property type="entry name" value="Integrase_cat-core"/>
</dbReference>
<dbReference type="PANTHER" id="PTHR37984">
    <property type="entry name" value="PROTEIN CBG26694"/>
    <property type="match status" value="1"/>
</dbReference>
<evidence type="ECO:0000313" key="12">
    <source>
        <dbReference type="EMBL" id="GJT04981.1"/>
    </source>
</evidence>
<proteinExistence type="predicted"/>
<dbReference type="InterPro" id="IPR036397">
    <property type="entry name" value="RNaseH_sf"/>
</dbReference>
<evidence type="ECO:0000313" key="13">
    <source>
        <dbReference type="Proteomes" id="UP001151760"/>
    </source>
</evidence>
<dbReference type="SUPFAM" id="SSF53098">
    <property type="entry name" value="Ribonuclease H-like"/>
    <property type="match status" value="1"/>
</dbReference>
<name>A0ABQ5AVA7_9ASTR</name>
<evidence type="ECO:0000256" key="3">
    <source>
        <dbReference type="ARBA" id="ARBA00022750"/>
    </source>
</evidence>
<gene>
    <name evidence="12" type="ORF">Tco_0839443</name>
</gene>
<evidence type="ECO:0000256" key="7">
    <source>
        <dbReference type="ARBA" id="ARBA00022918"/>
    </source>
</evidence>
<evidence type="ECO:0000259" key="11">
    <source>
        <dbReference type="PROSITE" id="PS50994"/>
    </source>
</evidence>
<dbReference type="Pfam" id="PF17921">
    <property type="entry name" value="Integrase_H2C2"/>
    <property type="match status" value="1"/>
</dbReference>
<reference evidence="12" key="1">
    <citation type="journal article" date="2022" name="Int. J. Mol. Sci.">
        <title>Draft Genome of Tanacetum Coccineum: Genomic Comparison of Closely Related Tanacetum-Family Plants.</title>
        <authorList>
            <person name="Yamashiro T."/>
            <person name="Shiraishi A."/>
            <person name="Nakayama K."/>
            <person name="Satake H."/>
        </authorList>
    </citation>
    <scope>NUCLEOTIDE SEQUENCE</scope>
</reference>
<dbReference type="PANTHER" id="PTHR37984:SF5">
    <property type="entry name" value="PROTEIN NYNRIN-LIKE"/>
    <property type="match status" value="1"/>
</dbReference>
<comment type="caution">
    <text evidence="12">The sequence shown here is derived from an EMBL/GenBank/DDBJ whole genome shotgun (WGS) entry which is preliminary data.</text>
</comment>
<feature type="domain" description="Integrase catalytic" evidence="11">
    <location>
        <begin position="181"/>
        <end position="303"/>
    </location>
</feature>
<sequence>MRQRRWLELLSDYDCEIRYHPGKANVVADALSRKERDQPLRVRALVMTIGLDLPKQILNAQTEARKPENIKNEDVGGMLLENAKDPEKVRKEKLEPRADGTLCFNGRSWLPCYGDLRTMIMYESHKSKYSIHSGSDKMYQDMKKLYWWPNMKADIATYVSKCLTCAKVKAEHQRPSGLLVQPKIPEWKWDNITMDFVMKLPKSSQGYDTIWVIVDRLTKSAIFVPMRETDPLDKLARMYLKEVVTRHGIPVSIICDRDPRFASNFWKSLQNALGTNLDMSTAYHPQTDGQSERTIQTLEDMLRACAIDFGKGWKVGLTICVGKRATPNLKCKLMDFQIGDNVMLKVSPWKGVVRFGKRGKLNPRYVRPFKVLEKVGEVAYKLELPEELSRVHNTFHVSNLKKCYADEPLAILLDGLHFDDKL</sequence>
<dbReference type="InterPro" id="IPR056924">
    <property type="entry name" value="SH3_Tf2-1"/>
</dbReference>
<keyword evidence="3" id="KW-0064">Aspartyl protease</keyword>
<evidence type="ECO:0000256" key="1">
    <source>
        <dbReference type="ARBA" id="ARBA00022670"/>
    </source>
</evidence>
<dbReference type="Proteomes" id="UP001151760">
    <property type="component" value="Unassembled WGS sequence"/>
</dbReference>
<keyword evidence="13" id="KW-1185">Reference proteome</keyword>
<keyword evidence="8" id="KW-0548">Nucleotidyltransferase</keyword>
<evidence type="ECO:0000256" key="2">
    <source>
        <dbReference type="ARBA" id="ARBA00022723"/>
    </source>
</evidence>
<evidence type="ECO:0000256" key="9">
    <source>
        <dbReference type="ARBA" id="ARBA00023125"/>
    </source>
</evidence>